<dbReference type="GO" id="GO:0016491">
    <property type="term" value="F:oxidoreductase activity"/>
    <property type="evidence" value="ECO:0007669"/>
    <property type="project" value="UniProtKB-KW"/>
</dbReference>
<dbReference type="AlphaFoldDB" id="A0A382QJ35"/>
<gene>
    <name evidence="3" type="ORF">METZ01_LOCUS338383</name>
</gene>
<organism evidence="3">
    <name type="scientific">marine metagenome</name>
    <dbReference type="NCBI Taxonomy" id="408172"/>
    <lineage>
        <taxon>unclassified sequences</taxon>
        <taxon>metagenomes</taxon>
        <taxon>ecological metagenomes</taxon>
    </lineage>
</organism>
<dbReference type="Gene3D" id="3.40.50.720">
    <property type="entry name" value="NAD(P)-binding Rossmann-like Domain"/>
    <property type="match status" value="1"/>
</dbReference>
<dbReference type="GO" id="GO:0000166">
    <property type="term" value="F:nucleotide binding"/>
    <property type="evidence" value="ECO:0007669"/>
    <property type="project" value="InterPro"/>
</dbReference>
<feature type="non-terminal residue" evidence="3">
    <location>
        <position position="111"/>
    </location>
</feature>
<reference evidence="3" key="1">
    <citation type="submission" date="2018-05" db="EMBL/GenBank/DDBJ databases">
        <authorList>
            <person name="Lanie J.A."/>
            <person name="Ng W.-L."/>
            <person name="Kazmierczak K.M."/>
            <person name="Andrzejewski T.M."/>
            <person name="Davidsen T.M."/>
            <person name="Wayne K.J."/>
            <person name="Tettelin H."/>
            <person name="Glass J.I."/>
            <person name="Rusch D."/>
            <person name="Podicherti R."/>
            <person name="Tsui H.-C.T."/>
            <person name="Winkler M.E."/>
        </authorList>
    </citation>
    <scope>NUCLEOTIDE SEQUENCE</scope>
</reference>
<dbReference type="InterPro" id="IPR050463">
    <property type="entry name" value="Gfo/Idh/MocA_oxidrdct_glycsds"/>
</dbReference>
<dbReference type="PANTHER" id="PTHR43818">
    <property type="entry name" value="BCDNA.GH03377"/>
    <property type="match status" value="1"/>
</dbReference>
<dbReference type="PANTHER" id="PTHR43818:SF11">
    <property type="entry name" value="BCDNA.GH03377"/>
    <property type="match status" value="1"/>
</dbReference>
<keyword evidence="1" id="KW-0560">Oxidoreductase</keyword>
<evidence type="ECO:0000259" key="2">
    <source>
        <dbReference type="Pfam" id="PF01408"/>
    </source>
</evidence>
<protein>
    <recommendedName>
        <fullName evidence="2">Gfo/Idh/MocA-like oxidoreductase N-terminal domain-containing protein</fullName>
    </recommendedName>
</protein>
<sequence>MAKGSRRKKKLRIAFIGSGGIAGAHMRYLSKMDDVDMVAVADISKDSMASRQEEYGIDGAFTDYRKMLRDVKPDAVSVCTPNGLHAVASIAASKAGAHVLVEKPMAMTAGE</sequence>
<proteinExistence type="predicted"/>
<dbReference type="InterPro" id="IPR000683">
    <property type="entry name" value="Gfo/Idh/MocA-like_OxRdtase_N"/>
</dbReference>
<name>A0A382QJ35_9ZZZZ</name>
<evidence type="ECO:0000256" key="1">
    <source>
        <dbReference type="ARBA" id="ARBA00023002"/>
    </source>
</evidence>
<dbReference type="EMBL" id="UINC01114897">
    <property type="protein sequence ID" value="SVC85529.1"/>
    <property type="molecule type" value="Genomic_DNA"/>
</dbReference>
<accession>A0A382QJ35</accession>
<dbReference type="Pfam" id="PF01408">
    <property type="entry name" value="GFO_IDH_MocA"/>
    <property type="match status" value="1"/>
</dbReference>
<dbReference type="SUPFAM" id="SSF51735">
    <property type="entry name" value="NAD(P)-binding Rossmann-fold domains"/>
    <property type="match status" value="1"/>
</dbReference>
<feature type="domain" description="Gfo/Idh/MocA-like oxidoreductase N-terminal" evidence="2">
    <location>
        <begin position="11"/>
        <end position="110"/>
    </location>
</feature>
<evidence type="ECO:0000313" key="3">
    <source>
        <dbReference type="EMBL" id="SVC85529.1"/>
    </source>
</evidence>
<dbReference type="InterPro" id="IPR036291">
    <property type="entry name" value="NAD(P)-bd_dom_sf"/>
</dbReference>